<proteinExistence type="predicted"/>
<dbReference type="EMBL" id="SNXK01000008">
    <property type="protein sequence ID" value="TDP31477.1"/>
    <property type="molecule type" value="Genomic_DNA"/>
</dbReference>
<dbReference type="PROSITE" id="PS51257">
    <property type="entry name" value="PROKAR_LIPOPROTEIN"/>
    <property type="match status" value="1"/>
</dbReference>
<evidence type="ECO:0000256" key="1">
    <source>
        <dbReference type="SAM" id="MobiDB-lite"/>
    </source>
</evidence>
<sequence length="454" mass="48683">MPHTVIRVFLLAFAVSIAAGCTSSQPTPTIPATTSKSGTTSATADVAPAGPTVFTNPKWAEVMLRRGVVAMHCDRPFTNFSPKESPAVVRFPDRMATAHEFAVPSVSGTKDKVMADGCATSGSGDDFRVTYAVVSFTPSSGLEPEFRELSLVSYQLGQTDPVTKVTVWKGREQPQNVTLRGSDSGIAVSFNIRDRDDSQQVRGYSGVELKHLWTISGSEVLASTRTSYAVRAHGECGVCPRRLTVVSAVTGTVKYEVPPAGDMVGPSLDTVTDHGYGFGYPDGMGWFDEATGKPADPATGVLRHARALRPDPMTNLMAVQYMIGSQPMYKVVDRTTWADVFVIDIDRTEGMDIDSVALYDGYLYIQNSSDDPVVRISDNNVVARGWQVIPVGRVATTTVLAHAPSALGSSNCIEDTLVHGTGNHPGNPNVYGYATCQEYTAVPDVDGKFPGPRF</sequence>
<feature type="chain" id="PRO_5039006030" evidence="2">
    <location>
        <begin position="19"/>
        <end position="454"/>
    </location>
</feature>
<keyword evidence="2" id="KW-0732">Signal</keyword>
<organism evidence="3 4">
    <name type="scientific">Nocardia ignorata</name>
    <dbReference type="NCBI Taxonomy" id="145285"/>
    <lineage>
        <taxon>Bacteria</taxon>
        <taxon>Bacillati</taxon>
        <taxon>Actinomycetota</taxon>
        <taxon>Actinomycetes</taxon>
        <taxon>Mycobacteriales</taxon>
        <taxon>Nocardiaceae</taxon>
        <taxon>Nocardia</taxon>
    </lineage>
</organism>
<feature type="compositionally biased region" description="Low complexity" evidence="1">
    <location>
        <begin position="32"/>
        <end position="44"/>
    </location>
</feature>
<dbReference type="Proteomes" id="UP000295087">
    <property type="component" value="Unassembled WGS sequence"/>
</dbReference>
<feature type="region of interest" description="Disordered" evidence="1">
    <location>
        <begin position="24"/>
        <end position="44"/>
    </location>
</feature>
<evidence type="ECO:0000256" key="2">
    <source>
        <dbReference type="SAM" id="SignalP"/>
    </source>
</evidence>
<gene>
    <name evidence="3" type="ORF">DFR75_10882</name>
</gene>
<accession>A0A4R6P1U5</accession>
<name>A0A4R6P1U5_NOCIG</name>
<reference evidence="3 4" key="1">
    <citation type="submission" date="2019-03" db="EMBL/GenBank/DDBJ databases">
        <title>Genomic Encyclopedia of Type Strains, Phase IV (KMG-IV): sequencing the most valuable type-strain genomes for metagenomic binning, comparative biology and taxonomic classification.</title>
        <authorList>
            <person name="Goeker M."/>
        </authorList>
    </citation>
    <scope>NUCLEOTIDE SEQUENCE [LARGE SCALE GENOMIC DNA]</scope>
    <source>
        <strain evidence="3 4">DSM 44496</strain>
    </source>
</reference>
<evidence type="ECO:0000313" key="4">
    <source>
        <dbReference type="Proteomes" id="UP000295087"/>
    </source>
</evidence>
<dbReference type="AlphaFoldDB" id="A0A4R6P1U5"/>
<evidence type="ECO:0000313" key="3">
    <source>
        <dbReference type="EMBL" id="TDP31477.1"/>
    </source>
</evidence>
<keyword evidence="4" id="KW-1185">Reference proteome</keyword>
<protein>
    <submittedName>
        <fullName evidence="3">Uncharacterized protein</fullName>
    </submittedName>
</protein>
<comment type="caution">
    <text evidence="3">The sequence shown here is derived from an EMBL/GenBank/DDBJ whole genome shotgun (WGS) entry which is preliminary data.</text>
</comment>
<feature type="signal peptide" evidence="2">
    <location>
        <begin position="1"/>
        <end position="18"/>
    </location>
</feature>
<dbReference type="RefSeq" id="WP_133734191.1">
    <property type="nucleotide sequence ID" value="NZ_SNXK01000008.1"/>
</dbReference>